<reference evidence="4" key="1">
    <citation type="submission" date="2018-05" db="EMBL/GenBank/DDBJ databases">
        <authorList>
            <person name="Lu D."/>
        </authorList>
    </citation>
    <scope>NUCLEOTIDE SEQUENCE [LARGE SCALE GENOMIC DNA]</scope>
    <source>
        <strain evidence="4">F01</strain>
    </source>
</reference>
<keyword evidence="3" id="KW-0378">Hydrolase</keyword>
<dbReference type="PANTHER" id="PTHR42834:SF1">
    <property type="entry name" value="ENDONUCLEASE_EXONUCLEASE_PHOSPHATASE FAMILY PROTEIN (AFU_ORTHOLOGUE AFUA_3G09210)"/>
    <property type="match status" value="1"/>
</dbReference>
<accession>A0A2V3ZNS4</accession>
<keyword evidence="3" id="KW-0540">Nuclease</keyword>
<evidence type="ECO:0000313" key="3">
    <source>
        <dbReference type="EMBL" id="PXX92583.1"/>
    </source>
</evidence>
<name>A0A2V3ZNS4_9GAMM</name>
<dbReference type="CDD" id="cd04486">
    <property type="entry name" value="YhcR_OBF_like"/>
    <property type="match status" value="1"/>
</dbReference>
<dbReference type="NCBIfam" id="NF033681">
    <property type="entry name" value="ExeM_NucH_DNase"/>
    <property type="match status" value="1"/>
</dbReference>
<feature type="compositionally biased region" description="Basic and acidic residues" evidence="1">
    <location>
        <begin position="192"/>
        <end position="201"/>
    </location>
</feature>
<organism evidence="3 4">
    <name type="scientific">Marinobacter vulgaris</name>
    <dbReference type="NCBI Taxonomy" id="1928331"/>
    <lineage>
        <taxon>Bacteria</taxon>
        <taxon>Pseudomonadati</taxon>
        <taxon>Pseudomonadota</taxon>
        <taxon>Gammaproteobacteria</taxon>
        <taxon>Pseudomonadales</taxon>
        <taxon>Marinobacteraceae</taxon>
        <taxon>Marinobacter</taxon>
    </lineage>
</organism>
<evidence type="ECO:0000313" key="4">
    <source>
        <dbReference type="Proteomes" id="UP000253987"/>
    </source>
</evidence>
<dbReference type="AlphaFoldDB" id="A0A2V3ZNS4"/>
<dbReference type="Proteomes" id="UP000253987">
    <property type="component" value="Unassembled WGS sequence"/>
</dbReference>
<evidence type="ECO:0000259" key="2">
    <source>
        <dbReference type="Pfam" id="PF03372"/>
    </source>
</evidence>
<dbReference type="OrthoDB" id="9800417at2"/>
<dbReference type="Gene3D" id="3.60.10.10">
    <property type="entry name" value="Endonuclease/exonuclease/phosphatase"/>
    <property type="match status" value="1"/>
</dbReference>
<proteinExistence type="predicted"/>
<feature type="region of interest" description="Disordered" evidence="1">
    <location>
        <begin position="192"/>
        <end position="218"/>
    </location>
</feature>
<feature type="domain" description="Endonuclease/exonuclease/phosphatase" evidence="2">
    <location>
        <begin position="292"/>
        <end position="570"/>
    </location>
</feature>
<feature type="compositionally biased region" description="Basic and acidic residues" evidence="1">
    <location>
        <begin position="430"/>
        <end position="444"/>
    </location>
</feature>
<feature type="region of interest" description="Disordered" evidence="1">
    <location>
        <begin position="242"/>
        <end position="274"/>
    </location>
</feature>
<sequence>MATAGACGDAATAISRVQGEGTDSPLAGQAVTVEGVITMDARHKDGFHGFYLQQSDHETDDNPNTSEALFVYTSRATGSRGERVRVSGRVKEFHGLTELTEITTLVVCGTGNPPAPVPVTLPWPDNQPPEHLENMRVTMAGNLTVIDHYNLARYGELTLAAGDQTIPTEFMAPGAAAEALFQFQQRNRLLLDDGKGTRDPRPVPWPTGNLSANHTVRTGDRVSQLSGVLDFRFDAWRLQPLSPPAFQSANPRPAPPQRPEPSASEEPSAPKERSTLRVVTLNLGNLFNGNGQGGGFPAPRGAKSRQQFERQLARLASALRAPDPDIIAVTEVENDGYGRDSAIADLADALGEHWRYVKADSQTGSDAIRSDLLYRRDRVTAQGKASRLSSVPFSHRGRPPVAQVFRQPGSERALRIVAPHLKSKACRGAKGPDRNRHDGQGCYSHSREQATRAILRWIETLPRPGNLAGTLVTGDLNSYARELPLQLMAEAGYTNAVRLFHDCSKTSCEQTSYRYQGRGGTLDYSLASEGLAGSVVGASIWSINADEPRALGYQGPIPVPENQPWRSSDHDPVITDLAL</sequence>
<dbReference type="InterPro" id="IPR036691">
    <property type="entry name" value="Endo/exonu/phosph_ase_sf"/>
</dbReference>
<dbReference type="Pfam" id="PF03372">
    <property type="entry name" value="Exo_endo_phos"/>
    <property type="match status" value="1"/>
</dbReference>
<keyword evidence="4" id="KW-1185">Reference proteome</keyword>
<keyword evidence="3" id="KW-0255">Endonuclease</keyword>
<protein>
    <submittedName>
        <fullName evidence="3">Endonuclease</fullName>
    </submittedName>
</protein>
<dbReference type="InterPro" id="IPR047971">
    <property type="entry name" value="ExeM-like"/>
</dbReference>
<feature type="compositionally biased region" description="Polar residues" evidence="1">
    <location>
        <begin position="208"/>
        <end position="218"/>
    </location>
</feature>
<feature type="region of interest" description="Disordered" evidence="1">
    <location>
        <begin position="425"/>
        <end position="444"/>
    </location>
</feature>
<dbReference type="EMBL" id="QFWX01000002">
    <property type="protein sequence ID" value="PXX92583.1"/>
    <property type="molecule type" value="Genomic_DNA"/>
</dbReference>
<evidence type="ECO:0000256" key="1">
    <source>
        <dbReference type="SAM" id="MobiDB-lite"/>
    </source>
</evidence>
<dbReference type="GO" id="GO:0004519">
    <property type="term" value="F:endonuclease activity"/>
    <property type="evidence" value="ECO:0007669"/>
    <property type="project" value="UniProtKB-KW"/>
</dbReference>
<comment type="caution">
    <text evidence="3">The sequence shown here is derived from an EMBL/GenBank/DDBJ whole genome shotgun (WGS) entry which is preliminary data.</text>
</comment>
<gene>
    <name evidence="3" type="ORF">DIT71_05175</name>
</gene>
<dbReference type="SUPFAM" id="SSF56219">
    <property type="entry name" value="DNase I-like"/>
    <property type="match status" value="1"/>
</dbReference>
<dbReference type="RefSeq" id="WP_114612137.1">
    <property type="nucleotide sequence ID" value="NZ_QFWX01000002.1"/>
</dbReference>
<dbReference type="PANTHER" id="PTHR42834">
    <property type="entry name" value="ENDONUCLEASE/EXONUCLEASE/PHOSPHATASE FAMILY PROTEIN (AFU_ORTHOLOGUE AFUA_3G09210)"/>
    <property type="match status" value="1"/>
</dbReference>
<dbReference type="InterPro" id="IPR005135">
    <property type="entry name" value="Endo/exonuclease/phosphatase"/>
</dbReference>
<reference evidence="3 4" key="2">
    <citation type="submission" date="2018-06" db="EMBL/GenBank/DDBJ databases">
        <title>Marinobactersediminissp. nov, a moderately halophilic bacterium isolated from marine solar saltern.</title>
        <authorList>
            <person name="Zhang Y."/>
        </authorList>
    </citation>
    <scope>NUCLEOTIDE SEQUENCE [LARGE SCALE GENOMIC DNA]</scope>
    <source>
        <strain evidence="3 4">F01</strain>
    </source>
</reference>